<name>A0A939NQ23_SERMA</name>
<sequence length="192" mass="21396">MALRRDRGGAGAEAGDGSESHRQPHHGDALLQRRLRLAAVPPAENVRHQLVANPLVNIHLQGRFDSYPKRRGVTRVKEMLEAEINVCFGHDDVFDPRYPLGTANMLQVLHMGCTCQLMGYGQIDDGLKLTHHSARTQPERLRAGGRQQRQPVILPAERLRRVRRQTPVRYSIRRGGDRRNAAGGNHAAFAAG</sequence>
<dbReference type="Gene3D" id="2.30.40.10">
    <property type="entry name" value="Urease, subunit C, domain 1"/>
    <property type="match status" value="1"/>
</dbReference>
<dbReference type="Pfam" id="PF07969">
    <property type="entry name" value="Amidohydro_3"/>
    <property type="match status" value="1"/>
</dbReference>
<accession>A0A939NQ23</accession>
<dbReference type="GO" id="GO:0006209">
    <property type="term" value="P:cytosine catabolic process"/>
    <property type="evidence" value="ECO:0007669"/>
    <property type="project" value="TreeGrafter"/>
</dbReference>
<dbReference type="EMBL" id="JAGETR010000084">
    <property type="protein sequence ID" value="MBO2006992.1"/>
    <property type="molecule type" value="Genomic_DNA"/>
</dbReference>
<protein>
    <submittedName>
        <fullName evidence="3">Amidohydrolase family protein</fullName>
    </submittedName>
</protein>
<organism evidence="3">
    <name type="scientific">Serratia marcescens</name>
    <dbReference type="NCBI Taxonomy" id="615"/>
    <lineage>
        <taxon>Bacteria</taxon>
        <taxon>Pseudomonadati</taxon>
        <taxon>Pseudomonadota</taxon>
        <taxon>Gammaproteobacteria</taxon>
        <taxon>Enterobacterales</taxon>
        <taxon>Yersiniaceae</taxon>
        <taxon>Serratia</taxon>
    </lineage>
</organism>
<feature type="domain" description="Amidohydrolase 3" evidence="2">
    <location>
        <begin position="23"/>
        <end position="127"/>
    </location>
</feature>
<dbReference type="PANTHER" id="PTHR32027:SF0">
    <property type="entry name" value="CYTOSINE DEAMINASE"/>
    <property type="match status" value="1"/>
</dbReference>
<evidence type="ECO:0000313" key="3">
    <source>
        <dbReference type="EMBL" id="MBO2006992.1"/>
    </source>
</evidence>
<dbReference type="GO" id="GO:0035888">
    <property type="term" value="F:isoguanine deaminase activity"/>
    <property type="evidence" value="ECO:0007669"/>
    <property type="project" value="TreeGrafter"/>
</dbReference>
<dbReference type="Gene3D" id="3.20.20.140">
    <property type="entry name" value="Metal-dependent hydrolases"/>
    <property type="match status" value="1"/>
</dbReference>
<dbReference type="InterPro" id="IPR011059">
    <property type="entry name" value="Metal-dep_hydrolase_composite"/>
</dbReference>
<evidence type="ECO:0000256" key="1">
    <source>
        <dbReference type="SAM" id="MobiDB-lite"/>
    </source>
</evidence>
<dbReference type="PANTHER" id="PTHR32027">
    <property type="entry name" value="CYTOSINE DEAMINASE"/>
    <property type="match status" value="1"/>
</dbReference>
<dbReference type="InterPro" id="IPR013108">
    <property type="entry name" value="Amidohydro_3"/>
</dbReference>
<dbReference type="InterPro" id="IPR032466">
    <property type="entry name" value="Metal_Hydrolase"/>
</dbReference>
<comment type="caution">
    <text evidence="3">The sequence shown here is derived from an EMBL/GenBank/DDBJ whole genome shotgun (WGS) entry which is preliminary data.</text>
</comment>
<gene>
    <name evidence="3" type="ORF">J4732_13720</name>
</gene>
<reference evidence="3" key="1">
    <citation type="submission" date="2021-03" db="EMBL/GenBank/DDBJ databases">
        <title>Molecular epidemiology and mechanisms of colistin and carbapenem resistance in Enterobacteriaceae from clinical isolates, the environment and porcine samples in Pretoria, South Africa.</title>
        <authorList>
            <person name="Bogoshi D."/>
            <person name="Mbelle N.M."/>
            <person name="Naidoo V."/>
            <person name="Osei Sekyere J."/>
        </authorList>
    </citation>
    <scope>NUCLEOTIDE SEQUENCE</scope>
    <source>
        <strain evidence="3">C080</strain>
    </source>
</reference>
<dbReference type="SUPFAM" id="SSF51556">
    <property type="entry name" value="Metallo-dependent hydrolases"/>
    <property type="match status" value="1"/>
</dbReference>
<dbReference type="InterPro" id="IPR052349">
    <property type="entry name" value="Metallo-hydrolase_Enzymes"/>
</dbReference>
<feature type="region of interest" description="Disordered" evidence="1">
    <location>
        <begin position="1"/>
        <end position="26"/>
    </location>
</feature>
<dbReference type="GO" id="GO:0004131">
    <property type="term" value="F:cytosine deaminase activity"/>
    <property type="evidence" value="ECO:0007669"/>
    <property type="project" value="TreeGrafter"/>
</dbReference>
<evidence type="ECO:0000259" key="2">
    <source>
        <dbReference type="Pfam" id="PF07969"/>
    </source>
</evidence>
<dbReference type="AlphaFoldDB" id="A0A939NQ23"/>
<proteinExistence type="predicted"/>